<sequence>MTVRPSLSDIKKCSTTYVLAINDALNVFQGKWKMPIIGVLLFGKKRFKEISHEIPKITPRMLSKELKDLEANGIVKRTVFNTMPVKVEYELTESGQSLHDVLEAMIEWGLDHRDRNIG</sequence>
<dbReference type="GO" id="GO:0003677">
    <property type="term" value="F:DNA binding"/>
    <property type="evidence" value="ECO:0007669"/>
    <property type="project" value="UniProtKB-KW"/>
</dbReference>
<gene>
    <name evidence="5" type="ORF">CRP01_15570</name>
</gene>
<dbReference type="Proteomes" id="UP000223913">
    <property type="component" value="Unassembled WGS sequence"/>
</dbReference>
<keyword evidence="6" id="KW-1185">Reference proteome</keyword>
<evidence type="ECO:0000256" key="3">
    <source>
        <dbReference type="ARBA" id="ARBA00023163"/>
    </source>
</evidence>
<organism evidence="5 6">
    <name type="scientific">Flavilitoribacter nigricans (strain ATCC 23147 / DSM 23189 / NBRC 102662 / NCIMB 1420 / SS-2)</name>
    <name type="common">Lewinella nigricans</name>
    <dbReference type="NCBI Taxonomy" id="1122177"/>
    <lineage>
        <taxon>Bacteria</taxon>
        <taxon>Pseudomonadati</taxon>
        <taxon>Bacteroidota</taxon>
        <taxon>Saprospiria</taxon>
        <taxon>Saprospirales</taxon>
        <taxon>Lewinellaceae</taxon>
        <taxon>Flavilitoribacter</taxon>
    </lineage>
</organism>
<proteinExistence type="predicted"/>
<dbReference type="InterPro" id="IPR036388">
    <property type="entry name" value="WH-like_DNA-bd_sf"/>
</dbReference>
<dbReference type="Pfam" id="PF01638">
    <property type="entry name" value="HxlR"/>
    <property type="match status" value="1"/>
</dbReference>
<dbReference type="RefSeq" id="WP_099150992.1">
    <property type="nucleotide sequence ID" value="NZ_PDUD01000021.1"/>
</dbReference>
<evidence type="ECO:0000313" key="6">
    <source>
        <dbReference type="Proteomes" id="UP000223913"/>
    </source>
</evidence>
<evidence type="ECO:0000259" key="4">
    <source>
        <dbReference type="PROSITE" id="PS51118"/>
    </source>
</evidence>
<feature type="domain" description="HTH hxlR-type" evidence="4">
    <location>
        <begin position="13"/>
        <end position="117"/>
    </location>
</feature>
<comment type="caution">
    <text evidence="5">The sequence shown here is derived from an EMBL/GenBank/DDBJ whole genome shotgun (WGS) entry which is preliminary data.</text>
</comment>
<evidence type="ECO:0000256" key="2">
    <source>
        <dbReference type="ARBA" id="ARBA00023125"/>
    </source>
</evidence>
<dbReference type="PANTHER" id="PTHR33204:SF29">
    <property type="entry name" value="TRANSCRIPTIONAL REGULATOR"/>
    <property type="match status" value="1"/>
</dbReference>
<dbReference type="EMBL" id="PDUD01000021">
    <property type="protein sequence ID" value="PHN05415.1"/>
    <property type="molecule type" value="Genomic_DNA"/>
</dbReference>
<keyword evidence="2" id="KW-0238">DNA-binding</keyword>
<dbReference type="PANTHER" id="PTHR33204">
    <property type="entry name" value="TRANSCRIPTIONAL REGULATOR, MARR FAMILY"/>
    <property type="match status" value="1"/>
</dbReference>
<keyword evidence="3" id="KW-0804">Transcription</keyword>
<reference evidence="5 6" key="1">
    <citation type="submission" date="2017-10" db="EMBL/GenBank/DDBJ databases">
        <title>The draft genome sequence of Lewinella nigricans NBRC 102662.</title>
        <authorList>
            <person name="Wang K."/>
        </authorList>
    </citation>
    <scope>NUCLEOTIDE SEQUENCE [LARGE SCALE GENOMIC DNA]</scope>
    <source>
        <strain evidence="5 6">NBRC 102662</strain>
    </source>
</reference>
<accession>A0A2D0NAA3</accession>
<dbReference type="InterPro" id="IPR036390">
    <property type="entry name" value="WH_DNA-bd_sf"/>
</dbReference>
<dbReference type="PROSITE" id="PS51118">
    <property type="entry name" value="HTH_HXLR"/>
    <property type="match status" value="1"/>
</dbReference>
<evidence type="ECO:0000313" key="5">
    <source>
        <dbReference type="EMBL" id="PHN05415.1"/>
    </source>
</evidence>
<dbReference type="Gene3D" id="1.10.10.10">
    <property type="entry name" value="Winged helix-like DNA-binding domain superfamily/Winged helix DNA-binding domain"/>
    <property type="match status" value="1"/>
</dbReference>
<dbReference type="AlphaFoldDB" id="A0A2D0NAA3"/>
<name>A0A2D0NAA3_FLAN2</name>
<evidence type="ECO:0000256" key="1">
    <source>
        <dbReference type="ARBA" id="ARBA00023015"/>
    </source>
</evidence>
<dbReference type="InterPro" id="IPR002577">
    <property type="entry name" value="HTH_HxlR"/>
</dbReference>
<dbReference type="OrthoDB" id="9797599at2"/>
<protein>
    <submittedName>
        <fullName evidence="5">Transcriptional regulator</fullName>
    </submittedName>
</protein>
<dbReference type="SUPFAM" id="SSF46785">
    <property type="entry name" value="Winged helix' DNA-binding domain"/>
    <property type="match status" value="1"/>
</dbReference>
<keyword evidence="1" id="KW-0805">Transcription regulation</keyword>